<dbReference type="Gene3D" id="3.30.1490.450">
    <property type="match status" value="1"/>
</dbReference>
<dbReference type="EMBL" id="CP040058">
    <property type="protein sequence ID" value="QCP36408.1"/>
    <property type="molecule type" value="Genomic_DNA"/>
</dbReference>
<protein>
    <recommendedName>
        <fullName evidence="2">Tail sheath protein subtilisin-like domain-containing protein</fullName>
    </recommendedName>
</protein>
<dbReference type="Gene3D" id="3.30.1370.220">
    <property type="match status" value="1"/>
</dbReference>
<dbReference type="KEGG" id="arf:AR1Y2_2954"/>
<dbReference type="OrthoDB" id="89060at2"/>
<dbReference type="Pfam" id="PF04984">
    <property type="entry name" value="Phage_sheath_1"/>
    <property type="match status" value="1"/>
</dbReference>
<reference evidence="3 4" key="1">
    <citation type="submission" date="2019-05" db="EMBL/GenBank/DDBJ databases">
        <title>Complete genome sequencing of Anaerostipes rhamnosivorans.</title>
        <authorList>
            <person name="Bui T.P.N."/>
            <person name="de Vos W.M."/>
        </authorList>
    </citation>
    <scope>NUCLEOTIDE SEQUENCE [LARGE SCALE GENOMIC DNA]</scope>
    <source>
        <strain evidence="3 4">1y2</strain>
    </source>
</reference>
<name>A0A4P8IF31_9FIRM</name>
<evidence type="ECO:0000313" key="3">
    <source>
        <dbReference type="EMBL" id="QCP36408.1"/>
    </source>
</evidence>
<dbReference type="InterPro" id="IPR035089">
    <property type="entry name" value="Phage_sheath_subtilisin"/>
</dbReference>
<sequence length="469" mass="51139">MGGTYQAGEEKVRPGVYRRYSTEDKKLVAGAMTGVFAIPVKADFGPVGVVTIHTKQDTLKEMYGVGGTVKGATNLFEGGAAKVHVYRLGTGGTKGTLDLKDAEDAAVVSLETKYPTDITFAVSLKQKLGSETKREFSVYQGAVLKEKFEYEVQADGDEGQILTEIINAKSAVFHAEKAAEDKKPVSVVQQEITPGTNPTVTNAEYSAALEAFEAYKWNVLVTDTVDTAVHELLKAYMKRLKNNGSIGSCVVGEGSDVAFEERMEHAKSFDSEYFIYAGSGYVDAEGNKVDGYEAVTIQAGIIGSTPSNKSVVHTVIPNAVDTLEVLKNEDYIHAIENGMLLLSPSEEGEVWFDSGVNTLTTLNENQDAGWKKIRRTMTRYEMFDRIDRTITPLVGKVNCDSDGISNVVKVAQDVLIAMVNEGKLMDGANFYEDPEQAHGPDNAHFIIEASDIDSLEKIYLNYKFSFSGE</sequence>
<gene>
    <name evidence="3" type="ORF">AR1Y2_2954</name>
</gene>
<evidence type="ECO:0000256" key="1">
    <source>
        <dbReference type="ARBA" id="ARBA00008005"/>
    </source>
</evidence>
<evidence type="ECO:0000313" key="4">
    <source>
        <dbReference type="Proteomes" id="UP000298653"/>
    </source>
</evidence>
<dbReference type="Proteomes" id="UP000298653">
    <property type="component" value="Chromosome"/>
</dbReference>
<dbReference type="RefSeq" id="WP_137329645.1">
    <property type="nucleotide sequence ID" value="NZ_CP040058.1"/>
</dbReference>
<proteinExistence type="inferred from homology"/>
<organism evidence="3 4">
    <name type="scientific">Anaerostipes rhamnosivorans</name>
    <dbReference type="NCBI Taxonomy" id="1229621"/>
    <lineage>
        <taxon>Bacteria</taxon>
        <taxon>Bacillati</taxon>
        <taxon>Bacillota</taxon>
        <taxon>Clostridia</taxon>
        <taxon>Lachnospirales</taxon>
        <taxon>Lachnospiraceae</taxon>
        <taxon>Anaerostipes</taxon>
    </lineage>
</organism>
<keyword evidence="4" id="KW-1185">Reference proteome</keyword>
<comment type="similarity">
    <text evidence="1">Belongs to the myoviridae tail sheath protein family.</text>
</comment>
<dbReference type="Gene3D" id="3.40.50.11790">
    <property type="match status" value="1"/>
</dbReference>
<accession>A0A4P8IF31</accession>
<feature type="domain" description="Tail sheath protein subtilisin-like" evidence="2">
    <location>
        <begin position="200"/>
        <end position="357"/>
    </location>
</feature>
<dbReference type="AlphaFoldDB" id="A0A4P8IF31"/>
<evidence type="ECO:0000259" key="2">
    <source>
        <dbReference type="Pfam" id="PF04984"/>
    </source>
</evidence>